<sequence length="173" mass="17823">MSATTELAAVRAAIGEVEDPEVPVTLVDLGVVRSVEADGEQISVVLRPTRLGCPARDEMARRVREAAASAAPGVPLDVRWEASSWHTGDVTPRGSKVLVQIGYAAPGAGSVSCPFCDSADVRSAGPFGGSVCKVPFSCRTCGSTFDALKSGGTVPGLAPRNRAEAEDRVEGGQ</sequence>
<dbReference type="Pfam" id="PF23451">
    <property type="entry name" value="Zn_ribbon_PaaD"/>
    <property type="match status" value="1"/>
</dbReference>
<dbReference type="SUPFAM" id="SSF117916">
    <property type="entry name" value="Fe-S cluster assembly (FSCA) domain-like"/>
    <property type="match status" value="1"/>
</dbReference>
<feature type="domain" description="MIP18 family-like" evidence="2">
    <location>
        <begin position="8"/>
        <end position="73"/>
    </location>
</feature>
<dbReference type="PANTHER" id="PTHR42831">
    <property type="entry name" value="FE-S PROTEIN MATURATION AUXILIARY FACTOR YITW"/>
    <property type="match status" value="1"/>
</dbReference>
<dbReference type="InterPro" id="IPR052339">
    <property type="entry name" value="Fe-S_Maturation_MIP18"/>
</dbReference>
<proteinExistence type="predicted"/>
<dbReference type="Gene3D" id="3.30.300.130">
    <property type="entry name" value="Fe-S cluster assembly (FSCA)"/>
    <property type="match status" value="1"/>
</dbReference>
<dbReference type="PANTHER" id="PTHR42831:SF3">
    <property type="entry name" value="1,2-PHENYLACETYL-COA EPOXIDASE, SUBUNIT D-RELATED"/>
    <property type="match status" value="1"/>
</dbReference>
<comment type="caution">
    <text evidence="4">The sequence shown here is derived from an EMBL/GenBank/DDBJ whole genome shotgun (WGS) entry which is preliminary data.</text>
</comment>
<dbReference type="RefSeq" id="WP_110341133.1">
    <property type="nucleotide sequence ID" value="NZ_JBHVKT010000006.1"/>
</dbReference>
<dbReference type="InterPro" id="IPR002744">
    <property type="entry name" value="MIP18-like"/>
</dbReference>
<evidence type="ECO:0000259" key="2">
    <source>
        <dbReference type="Pfam" id="PF01883"/>
    </source>
</evidence>
<evidence type="ECO:0000259" key="3">
    <source>
        <dbReference type="Pfam" id="PF23451"/>
    </source>
</evidence>
<dbReference type="InterPro" id="IPR034904">
    <property type="entry name" value="FSCA_dom_sf"/>
</dbReference>
<feature type="region of interest" description="Disordered" evidence="1">
    <location>
        <begin position="152"/>
        <end position="173"/>
    </location>
</feature>
<keyword evidence="5" id="KW-1185">Reference proteome</keyword>
<dbReference type="InterPro" id="IPR056572">
    <property type="entry name" value="Zn_ribbon_PaaD"/>
</dbReference>
<dbReference type="Proteomes" id="UP000247892">
    <property type="component" value="Unassembled WGS sequence"/>
</dbReference>
<dbReference type="OrthoDB" id="4174266at2"/>
<feature type="domain" description="PaaD zinc beta ribbon" evidence="3">
    <location>
        <begin position="108"/>
        <end position="149"/>
    </location>
</feature>
<feature type="compositionally biased region" description="Basic and acidic residues" evidence="1">
    <location>
        <begin position="161"/>
        <end position="173"/>
    </location>
</feature>
<evidence type="ECO:0000313" key="5">
    <source>
        <dbReference type="Proteomes" id="UP000247892"/>
    </source>
</evidence>
<evidence type="ECO:0000313" key="4">
    <source>
        <dbReference type="EMBL" id="PXY25509.1"/>
    </source>
</evidence>
<gene>
    <name evidence="4" type="ORF">BA062_25435</name>
</gene>
<organism evidence="4 5">
    <name type="scientific">Prauserella flavalba</name>
    <dbReference type="NCBI Taxonomy" id="1477506"/>
    <lineage>
        <taxon>Bacteria</taxon>
        <taxon>Bacillati</taxon>
        <taxon>Actinomycetota</taxon>
        <taxon>Actinomycetes</taxon>
        <taxon>Pseudonocardiales</taxon>
        <taxon>Pseudonocardiaceae</taxon>
        <taxon>Prauserella</taxon>
    </lineage>
</organism>
<protein>
    <submittedName>
        <fullName evidence="4">Uncharacterized protein</fullName>
    </submittedName>
</protein>
<dbReference type="EMBL" id="MASU01000012">
    <property type="protein sequence ID" value="PXY25509.1"/>
    <property type="molecule type" value="Genomic_DNA"/>
</dbReference>
<name>A0A318LSN5_9PSEU</name>
<accession>A0A318LSN5</accession>
<evidence type="ECO:0000256" key="1">
    <source>
        <dbReference type="SAM" id="MobiDB-lite"/>
    </source>
</evidence>
<reference evidence="4 5" key="1">
    <citation type="submission" date="2016-07" db="EMBL/GenBank/DDBJ databases">
        <title>Draft genome sequence of Prauserella sp. YIM 121212, isolated from alkaline soil.</title>
        <authorList>
            <person name="Ruckert C."/>
            <person name="Albersmeier A."/>
            <person name="Jiang C.-L."/>
            <person name="Jiang Y."/>
            <person name="Kalinowski J."/>
            <person name="Schneider O."/>
            <person name="Winkler A."/>
            <person name="Zotchev S.B."/>
        </authorList>
    </citation>
    <scope>NUCLEOTIDE SEQUENCE [LARGE SCALE GENOMIC DNA]</scope>
    <source>
        <strain evidence="4 5">YIM 121212</strain>
    </source>
</reference>
<dbReference type="AlphaFoldDB" id="A0A318LSN5"/>
<dbReference type="Pfam" id="PF01883">
    <property type="entry name" value="FeS_assembly_P"/>
    <property type="match status" value="1"/>
</dbReference>